<gene>
    <name evidence="3" type="ORF">DNX69_19250</name>
</gene>
<sequence>MNETAHDPAHPQRPRKRRLRRASQISVVLIGCYAILAYLALPLFWTHYEHQRRLADVPMVTRTAQGIPGDPINVGLIGDQHDIVCAILAANWHPADPITLRSSIAIAGSVLLDRPYPDAPVSSLYYLDRREDLAFEKPDGHSADRRNHVRLWKVLDSGQEGRPVWLGSATFDRGVGVSHYTGAVTHHIASDIDAERDRFTADLEATKMVEAKYQISGIGPTVNGRNGEGDAYYTDGEVWIVRLTEGCKTRSEPAEILPSPLATKIKDQIFRTVTDAIEPGAPAP</sequence>
<feature type="domain" description="LssY-like C-terminal" evidence="2">
    <location>
        <begin position="55"/>
        <end position="237"/>
    </location>
</feature>
<keyword evidence="1" id="KW-0472">Membrane</keyword>
<accession>A0A323UKD6</accession>
<name>A0A323UKD6_RHOPL</name>
<dbReference type="EMBL" id="QKQS01000023">
    <property type="protein sequence ID" value="PZA11416.1"/>
    <property type="molecule type" value="Genomic_DNA"/>
</dbReference>
<dbReference type="Proteomes" id="UP000248134">
    <property type="component" value="Unassembled WGS sequence"/>
</dbReference>
<feature type="transmembrane region" description="Helical" evidence="1">
    <location>
        <begin position="25"/>
        <end position="45"/>
    </location>
</feature>
<comment type="caution">
    <text evidence="3">The sequence shown here is derived from an EMBL/GenBank/DDBJ whole genome shotgun (WGS) entry which is preliminary data.</text>
</comment>
<keyword evidence="1" id="KW-1133">Transmembrane helix</keyword>
<evidence type="ECO:0000313" key="3">
    <source>
        <dbReference type="EMBL" id="PZA11416.1"/>
    </source>
</evidence>
<protein>
    <recommendedName>
        <fullName evidence="2">LssY-like C-terminal domain-containing protein</fullName>
    </recommendedName>
</protein>
<evidence type="ECO:0000313" key="4">
    <source>
        <dbReference type="Proteomes" id="UP000248134"/>
    </source>
</evidence>
<dbReference type="Pfam" id="PF14067">
    <property type="entry name" value="LssY_C"/>
    <property type="match status" value="1"/>
</dbReference>
<dbReference type="InterPro" id="IPR025902">
    <property type="entry name" value="LssY-like-C_dom"/>
</dbReference>
<proteinExistence type="predicted"/>
<dbReference type="OrthoDB" id="3725455at2"/>
<evidence type="ECO:0000256" key="1">
    <source>
        <dbReference type="SAM" id="Phobius"/>
    </source>
</evidence>
<reference evidence="3 4" key="1">
    <citation type="submission" date="2018-06" db="EMBL/GenBank/DDBJ databases">
        <title>Draft Whole-Genome Sequence of the purple photosynthetic bacterium Rhodospeudomonas palustris XCP.</title>
        <authorList>
            <person name="Rayyan A."/>
            <person name="Meyer T.E."/>
            <person name="Kyndt J.A."/>
        </authorList>
    </citation>
    <scope>NUCLEOTIDE SEQUENCE [LARGE SCALE GENOMIC DNA]</scope>
    <source>
        <strain evidence="3 4">XCP</strain>
    </source>
</reference>
<keyword evidence="1" id="KW-0812">Transmembrane</keyword>
<dbReference type="RefSeq" id="WP_110787500.1">
    <property type="nucleotide sequence ID" value="NZ_QKQS01000023.1"/>
</dbReference>
<dbReference type="AlphaFoldDB" id="A0A323UKD6"/>
<organism evidence="3 4">
    <name type="scientific">Rhodopseudomonas palustris</name>
    <dbReference type="NCBI Taxonomy" id="1076"/>
    <lineage>
        <taxon>Bacteria</taxon>
        <taxon>Pseudomonadati</taxon>
        <taxon>Pseudomonadota</taxon>
        <taxon>Alphaproteobacteria</taxon>
        <taxon>Hyphomicrobiales</taxon>
        <taxon>Nitrobacteraceae</taxon>
        <taxon>Rhodopseudomonas</taxon>
    </lineage>
</organism>
<evidence type="ECO:0000259" key="2">
    <source>
        <dbReference type="Pfam" id="PF14067"/>
    </source>
</evidence>